<keyword evidence="3" id="KW-0808">Transferase</keyword>
<dbReference type="InterPro" id="IPR050834">
    <property type="entry name" value="Glycosyltransf_2"/>
</dbReference>
<dbReference type="InterPro" id="IPR029044">
    <property type="entry name" value="Nucleotide-diphossugar_trans"/>
</dbReference>
<dbReference type="InterPro" id="IPR001173">
    <property type="entry name" value="Glyco_trans_2-like"/>
</dbReference>
<evidence type="ECO:0000256" key="1">
    <source>
        <dbReference type="SAM" id="MobiDB-lite"/>
    </source>
</evidence>
<dbReference type="KEGG" id="smam:Mal15_62980"/>
<gene>
    <name evidence="3" type="primary">hyaD_2</name>
    <name evidence="3" type="ORF">Mal15_62980</name>
</gene>
<dbReference type="Pfam" id="PF00535">
    <property type="entry name" value="Glycos_transf_2"/>
    <property type="match status" value="1"/>
</dbReference>
<evidence type="ECO:0000313" key="4">
    <source>
        <dbReference type="Proteomes" id="UP000321353"/>
    </source>
</evidence>
<keyword evidence="3" id="KW-0328">Glycosyltransferase</keyword>
<dbReference type="EMBL" id="CP036264">
    <property type="protein sequence ID" value="QEG02213.1"/>
    <property type="molecule type" value="Genomic_DNA"/>
</dbReference>
<reference evidence="3 4" key="1">
    <citation type="submission" date="2019-02" db="EMBL/GenBank/DDBJ databases">
        <title>Planctomycetal bacteria perform biofilm scaping via a novel small molecule.</title>
        <authorList>
            <person name="Jeske O."/>
            <person name="Boedeker C."/>
            <person name="Wiegand S."/>
            <person name="Breitling P."/>
            <person name="Kallscheuer N."/>
            <person name="Jogler M."/>
            <person name="Rohde M."/>
            <person name="Petersen J."/>
            <person name="Medema M.H."/>
            <person name="Surup F."/>
            <person name="Jogler C."/>
        </authorList>
    </citation>
    <scope>NUCLEOTIDE SEQUENCE [LARGE SCALE GENOMIC DNA]</scope>
    <source>
        <strain evidence="3 4">Mal15</strain>
    </source>
</reference>
<feature type="domain" description="Glycosyltransferase 2-like" evidence="2">
    <location>
        <begin position="23"/>
        <end position="127"/>
    </location>
</feature>
<dbReference type="PANTHER" id="PTHR43685:SF11">
    <property type="entry name" value="GLYCOSYLTRANSFERASE TAGX-RELATED"/>
    <property type="match status" value="1"/>
</dbReference>
<dbReference type="AlphaFoldDB" id="A0A5B9MLP2"/>
<dbReference type="Gene3D" id="3.90.550.10">
    <property type="entry name" value="Spore Coat Polysaccharide Biosynthesis Protein SpsA, Chain A"/>
    <property type="match status" value="1"/>
</dbReference>
<sequence length="351" mass="39681">MVRYGRPYSSPPELQASGPLSSSCLINNYNYGKYVCEAVDSALEQSLPFDEIIIVDDGSTDNSLDVLNARYGRHTGIRIVAQEQSGQLSCIQRAVEMASGELIFLLDSDDCQHRDLHATVQSVFQARQHIDFLSVDHEKFGPCVNDRQRKKRTRDQGVSALASIFFRHWVGAPTSCLSMRSSLLERILPYPNESNWRTRADDVLVLASSIVGAQKYHIGEQLVRYRVHESNHFSGRTWSEAQKMQYALKLNAMINWYVNAAGYDITLLPKLASKEFRTIEHPVLKELLMYLRLCAQSGTSLDVRCGSLISIFRHFFAERRRGLWQPAPHAPVANPSRPKRKIAVRESAQAA</sequence>
<dbReference type="EC" id="2.4.1.212" evidence="3"/>
<organism evidence="3 4">
    <name type="scientific">Stieleria maiorica</name>
    <dbReference type="NCBI Taxonomy" id="2795974"/>
    <lineage>
        <taxon>Bacteria</taxon>
        <taxon>Pseudomonadati</taxon>
        <taxon>Planctomycetota</taxon>
        <taxon>Planctomycetia</taxon>
        <taxon>Pirellulales</taxon>
        <taxon>Pirellulaceae</taxon>
        <taxon>Stieleria</taxon>
    </lineage>
</organism>
<evidence type="ECO:0000313" key="3">
    <source>
        <dbReference type="EMBL" id="QEG02213.1"/>
    </source>
</evidence>
<name>A0A5B9MLP2_9BACT</name>
<dbReference type="PANTHER" id="PTHR43685">
    <property type="entry name" value="GLYCOSYLTRANSFERASE"/>
    <property type="match status" value="1"/>
</dbReference>
<dbReference type="SUPFAM" id="SSF53448">
    <property type="entry name" value="Nucleotide-diphospho-sugar transferases"/>
    <property type="match status" value="1"/>
</dbReference>
<accession>A0A5B9MLP2</accession>
<dbReference type="Proteomes" id="UP000321353">
    <property type="component" value="Chromosome"/>
</dbReference>
<protein>
    <submittedName>
        <fullName evidence="3">Hyaluronan synthase</fullName>
        <ecNumber evidence="3">2.4.1.212</ecNumber>
    </submittedName>
</protein>
<proteinExistence type="predicted"/>
<dbReference type="GO" id="GO:0050501">
    <property type="term" value="F:hyaluronan synthase activity"/>
    <property type="evidence" value="ECO:0007669"/>
    <property type="project" value="UniProtKB-EC"/>
</dbReference>
<keyword evidence="4" id="KW-1185">Reference proteome</keyword>
<evidence type="ECO:0000259" key="2">
    <source>
        <dbReference type="Pfam" id="PF00535"/>
    </source>
</evidence>
<dbReference type="PROSITE" id="PS51257">
    <property type="entry name" value="PROKAR_LIPOPROTEIN"/>
    <property type="match status" value="1"/>
</dbReference>
<feature type="region of interest" description="Disordered" evidence="1">
    <location>
        <begin position="327"/>
        <end position="351"/>
    </location>
</feature>